<feature type="region of interest" description="Disordered" evidence="1">
    <location>
        <begin position="28"/>
        <end position="55"/>
    </location>
</feature>
<dbReference type="EMBL" id="MLJW01003126">
    <property type="protein sequence ID" value="OIQ72794.1"/>
    <property type="molecule type" value="Genomic_DNA"/>
</dbReference>
<gene>
    <name evidence="2" type="ORF">GALL_455740</name>
</gene>
<reference evidence="2" key="1">
    <citation type="submission" date="2016-10" db="EMBL/GenBank/DDBJ databases">
        <title>Sequence of Gallionella enrichment culture.</title>
        <authorList>
            <person name="Poehlein A."/>
            <person name="Muehling M."/>
            <person name="Daniel R."/>
        </authorList>
    </citation>
    <scope>NUCLEOTIDE SEQUENCE</scope>
</reference>
<organism evidence="2">
    <name type="scientific">mine drainage metagenome</name>
    <dbReference type="NCBI Taxonomy" id="410659"/>
    <lineage>
        <taxon>unclassified sequences</taxon>
        <taxon>metagenomes</taxon>
        <taxon>ecological metagenomes</taxon>
    </lineage>
</organism>
<proteinExistence type="predicted"/>
<protein>
    <submittedName>
        <fullName evidence="2">Uncharacterized protein</fullName>
    </submittedName>
</protein>
<evidence type="ECO:0000256" key="1">
    <source>
        <dbReference type="SAM" id="MobiDB-lite"/>
    </source>
</evidence>
<feature type="compositionally biased region" description="Basic and acidic residues" evidence="1">
    <location>
        <begin position="28"/>
        <end position="40"/>
    </location>
</feature>
<sequence>MCRELGGQQRGELRVDRWQDVVGELDEVHRDPARGERLDGLEADEPGTDDDRVRGVLRGSGREHRVDAVAHGVDVGDGAQRVDGGVVEALDGRTDADGSRREKERVVGERVRVLLGLHGDLVGVAVDRADPVPGADVEVERRGERCRGVQQQ</sequence>
<comment type="caution">
    <text evidence="2">The sequence shown here is derived from an EMBL/GenBank/DDBJ whole genome shotgun (WGS) entry which is preliminary data.</text>
</comment>
<accession>A0A1J5PNQ7</accession>
<name>A0A1J5PNQ7_9ZZZZ</name>
<evidence type="ECO:0000313" key="2">
    <source>
        <dbReference type="EMBL" id="OIQ72794.1"/>
    </source>
</evidence>
<dbReference type="AlphaFoldDB" id="A0A1J5PNQ7"/>